<evidence type="ECO:0000313" key="3">
    <source>
        <dbReference type="Proteomes" id="UP000257109"/>
    </source>
</evidence>
<dbReference type="SUPFAM" id="SSF56672">
    <property type="entry name" value="DNA/RNA polymerases"/>
    <property type="match status" value="1"/>
</dbReference>
<proteinExistence type="predicted"/>
<evidence type="ECO:0000259" key="1">
    <source>
        <dbReference type="Pfam" id="PF00078"/>
    </source>
</evidence>
<dbReference type="Gene3D" id="3.30.70.270">
    <property type="match status" value="1"/>
</dbReference>
<organism evidence="2 3">
    <name type="scientific">Mucuna pruriens</name>
    <name type="common">Velvet bean</name>
    <name type="synonym">Dolichos pruriens</name>
    <dbReference type="NCBI Taxonomy" id="157652"/>
    <lineage>
        <taxon>Eukaryota</taxon>
        <taxon>Viridiplantae</taxon>
        <taxon>Streptophyta</taxon>
        <taxon>Embryophyta</taxon>
        <taxon>Tracheophyta</taxon>
        <taxon>Spermatophyta</taxon>
        <taxon>Magnoliopsida</taxon>
        <taxon>eudicotyledons</taxon>
        <taxon>Gunneridae</taxon>
        <taxon>Pentapetalae</taxon>
        <taxon>rosids</taxon>
        <taxon>fabids</taxon>
        <taxon>Fabales</taxon>
        <taxon>Fabaceae</taxon>
        <taxon>Papilionoideae</taxon>
        <taxon>50 kb inversion clade</taxon>
        <taxon>NPAAA clade</taxon>
        <taxon>indigoferoid/millettioid clade</taxon>
        <taxon>Phaseoleae</taxon>
        <taxon>Mucuna</taxon>
    </lineage>
</organism>
<dbReference type="EMBL" id="QJKJ01013114">
    <property type="protein sequence ID" value="RDX67171.1"/>
    <property type="molecule type" value="Genomic_DNA"/>
</dbReference>
<dbReference type="InterPro" id="IPR000477">
    <property type="entry name" value="RT_dom"/>
</dbReference>
<dbReference type="InterPro" id="IPR053134">
    <property type="entry name" value="RNA-dir_DNA_polymerase"/>
</dbReference>
<feature type="non-terminal residue" evidence="2">
    <location>
        <position position="1"/>
    </location>
</feature>
<dbReference type="InterPro" id="IPR043502">
    <property type="entry name" value="DNA/RNA_pol_sf"/>
</dbReference>
<name>A0A371EM94_MUCPR</name>
<dbReference type="CDD" id="cd01647">
    <property type="entry name" value="RT_LTR"/>
    <property type="match status" value="1"/>
</dbReference>
<dbReference type="Proteomes" id="UP000257109">
    <property type="component" value="Unassembled WGS sequence"/>
</dbReference>
<evidence type="ECO:0000313" key="2">
    <source>
        <dbReference type="EMBL" id="RDX67171.1"/>
    </source>
</evidence>
<dbReference type="OrthoDB" id="542221at2759"/>
<keyword evidence="3" id="KW-1185">Reference proteome</keyword>
<dbReference type="InterPro" id="IPR043128">
    <property type="entry name" value="Rev_trsase/Diguanyl_cyclase"/>
</dbReference>
<feature type="domain" description="Reverse transcriptase" evidence="1">
    <location>
        <begin position="91"/>
        <end position="242"/>
    </location>
</feature>
<dbReference type="PANTHER" id="PTHR24559">
    <property type="entry name" value="TRANSPOSON TY3-I GAG-POL POLYPROTEIN"/>
    <property type="match status" value="1"/>
</dbReference>
<reference evidence="2" key="1">
    <citation type="submission" date="2018-05" db="EMBL/GenBank/DDBJ databases">
        <title>Draft genome of Mucuna pruriens seed.</title>
        <authorList>
            <person name="Nnadi N.E."/>
            <person name="Vos R."/>
            <person name="Hasami M.H."/>
            <person name="Devisetty U.K."/>
            <person name="Aguiy J.C."/>
        </authorList>
    </citation>
    <scope>NUCLEOTIDE SEQUENCE [LARGE SCALE GENOMIC DNA]</scope>
    <source>
        <strain evidence="2">JCA_2017</strain>
    </source>
</reference>
<dbReference type="Gene3D" id="3.10.10.10">
    <property type="entry name" value="HIV Type 1 Reverse Transcriptase, subunit A, domain 1"/>
    <property type="match status" value="1"/>
</dbReference>
<dbReference type="AlphaFoldDB" id="A0A371EM94"/>
<dbReference type="Pfam" id="PF00078">
    <property type="entry name" value="RVT_1"/>
    <property type="match status" value="1"/>
</dbReference>
<protein>
    <recommendedName>
        <fullName evidence="1">Reverse transcriptase domain-containing protein</fullName>
    </recommendedName>
</protein>
<sequence>MVSFLKKNRDIFAWTLEDVLEIDPDFLCHRLSIALEARPISQKKRKMGDEKRKAASEETRKLLAANFIQEVCYPTWLGNVVMVRKSNSWWCMCTNYTHMNKACHMDPYPIPSINWLVNGASGYGLLSFMDAYFRYNQICMHLMDEAKTTFITNRGNYYYKVMPFGLKNARATYQRLIDRIFKDHINLDLVVYVDDMVAKSAYGKQHYKVLVRVFDILRRHKLKLKPEKCSFGVQAEKFLGFMLNRRGIEANLDKCEVVINMRIPRSVKELQQLADRIITLAYFLSRSAKKALPALTLASTPVLTKPVEGTLIIDYLSISNEVVTTALGEVTWYQNIKKATLALVIVAQKLRSYFQSNQIIVRTSLPIKKVLRKPDLAGWMVRWAVEFLRKKRTRQSTIDRASNQRVSGAGIVLEGPDEVLIKQSIQFEFKASNN</sequence>
<accession>A0A371EM94</accession>
<comment type="caution">
    <text evidence="2">The sequence shown here is derived from an EMBL/GenBank/DDBJ whole genome shotgun (WGS) entry which is preliminary data.</text>
</comment>
<gene>
    <name evidence="2" type="ORF">CR513_53981</name>
</gene>
<dbReference type="PANTHER" id="PTHR24559:SF430">
    <property type="entry name" value="RNA-DIRECTED DNA POLYMERASE"/>
    <property type="match status" value="1"/>
</dbReference>